<evidence type="ECO:0000256" key="2">
    <source>
        <dbReference type="PROSITE-ProRule" id="PRU00335"/>
    </source>
</evidence>
<gene>
    <name evidence="5" type="ORF">SAMN05444320_11846</name>
</gene>
<dbReference type="GO" id="GO:0003700">
    <property type="term" value="F:DNA-binding transcription factor activity"/>
    <property type="evidence" value="ECO:0007669"/>
    <property type="project" value="TreeGrafter"/>
</dbReference>
<dbReference type="InterPro" id="IPR001647">
    <property type="entry name" value="HTH_TetR"/>
</dbReference>
<dbReference type="Gene3D" id="1.10.10.60">
    <property type="entry name" value="Homeodomain-like"/>
    <property type="match status" value="1"/>
</dbReference>
<dbReference type="SUPFAM" id="SSF46689">
    <property type="entry name" value="Homeodomain-like"/>
    <property type="match status" value="1"/>
</dbReference>
<sequence length="225" mass="23839">MTSQRHSVDPAVPRVPPNRVDDDALLDAARECVLAVGVRRTTLTDVARRAGVSRMTLYRRFPDIRTLVAKLMTREFGALLGAAAEGVPSTANARERLVAGVVGAVRLLADNPLLRTVLDIDPELLLPYVVERIGGTQRVAEQFLREQVVAGHADGSVRAGDATVQSRLLFLTTQSLVLSLRPASSDGTAPAALFAELAHQLDAALRPSPGPGPGPGPATEEESTS</sequence>
<feature type="domain" description="HTH tetR-type" evidence="4">
    <location>
        <begin position="19"/>
        <end position="79"/>
    </location>
</feature>
<dbReference type="Gene3D" id="1.10.357.10">
    <property type="entry name" value="Tetracycline Repressor, domain 2"/>
    <property type="match status" value="1"/>
</dbReference>
<dbReference type="PANTHER" id="PTHR30055">
    <property type="entry name" value="HTH-TYPE TRANSCRIPTIONAL REGULATOR RUTR"/>
    <property type="match status" value="1"/>
</dbReference>
<evidence type="ECO:0000259" key="4">
    <source>
        <dbReference type="PROSITE" id="PS50977"/>
    </source>
</evidence>
<dbReference type="InterPro" id="IPR050109">
    <property type="entry name" value="HTH-type_TetR-like_transc_reg"/>
</dbReference>
<dbReference type="RefSeq" id="WP_073489892.1">
    <property type="nucleotide sequence ID" value="NZ_FQVN01000018.1"/>
</dbReference>
<evidence type="ECO:0000313" key="5">
    <source>
        <dbReference type="EMBL" id="SHH00663.1"/>
    </source>
</evidence>
<evidence type="ECO:0000256" key="1">
    <source>
        <dbReference type="ARBA" id="ARBA00023125"/>
    </source>
</evidence>
<dbReference type="PRINTS" id="PR00455">
    <property type="entry name" value="HTHTETR"/>
</dbReference>
<dbReference type="PROSITE" id="PS50977">
    <property type="entry name" value="HTH_TETR_2"/>
    <property type="match status" value="1"/>
</dbReference>
<evidence type="ECO:0000256" key="3">
    <source>
        <dbReference type="SAM" id="MobiDB-lite"/>
    </source>
</evidence>
<accession>A0A1M5PHD5</accession>
<protein>
    <submittedName>
        <fullName evidence="5">Transcriptional regulator, TetR family</fullName>
    </submittedName>
</protein>
<dbReference type="EMBL" id="FQVN01000018">
    <property type="protein sequence ID" value="SHH00663.1"/>
    <property type="molecule type" value="Genomic_DNA"/>
</dbReference>
<dbReference type="Proteomes" id="UP000184501">
    <property type="component" value="Unassembled WGS sequence"/>
</dbReference>
<name>A0A1M5PHD5_STRHI</name>
<dbReference type="OrthoDB" id="3267320at2"/>
<dbReference type="AlphaFoldDB" id="A0A1M5PHD5"/>
<proteinExistence type="predicted"/>
<feature type="DNA-binding region" description="H-T-H motif" evidence="2">
    <location>
        <begin position="42"/>
        <end position="61"/>
    </location>
</feature>
<keyword evidence="6" id="KW-1185">Reference proteome</keyword>
<dbReference type="InterPro" id="IPR009057">
    <property type="entry name" value="Homeodomain-like_sf"/>
</dbReference>
<dbReference type="GO" id="GO:0000976">
    <property type="term" value="F:transcription cis-regulatory region binding"/>
    <property type="evidence" value="ECO:0007669"/>
    <property type="project" value="TreeGrafter"/>
</dbReference>
<evidence type="ECO:0000313" key="6">
    <source>
        <dbReference type="Proteomes" id="UP000184501"/>
    </source>
</evidence>
<organism evidence="5 6">
    <name type="scientific">Streptoalloteichus hindustanus</name>
    <dbReference type="NCBI Taxonomy" id="2017"/>
    <lineage>
        <taxon>Bacteria</taxon>
        <taxon>Bacillati</taxon>
        <taxon>Actinomycetota</taxon>
        <taxon>Actinomycetes</taxon>
        <taxon>Pseudonocardiales</taxon>
        <taxon>Pseudonocardiaceae</taxon>
        <taxon>Streptoalloteichus</taxon>
    </lineage>
</organism>
<dbReference type="STRING" id="2017.SAMN05444320_11846"/>
<dbReference type="PANTHER" id="PTHR30055:SF153">
    <property type="entry name" value="HTH-TYPE TRANSCRIPTIONAL REPRESSOR RV3405C"/>
    <property type="match status" value="1"/>
</dbReference>
<feature type="region of interest" description="Disordered" evidence="3">
    <location>
        <begin position="203"/>
        <end position="225"/>
    </location>
</feature>
<reference evidence="5 6" key="1">
    <citation type="submission" date="2016-11" db="EMBL/GenBank/DDBJ databases">
        <authorList>
            <person name="Jaros S."/>
            <person name="Januszkiewicz K."/>
            <person name="Wedrychowicz H."/>
        </authorList>
    </citation>
    <scope>NUCLEOTIDE SEQUENCE [LARGE SCALE GENOMIC DNA]</scope>
    <source>
        <strain evidence="5 6">DSM 44523</strain>
    </source>
</reference>
<dbReference type="Pfam" id="PF00440">
    <property type="entry name" value="TetR_N"/>
    <property type="match status" value="1"/>
</dbReference>
<keyword evidence="1 2" id="KW-0238">DNA-binding</keyword>